<organism evidence="13">
    <name type="scientific">Hexamita inflata</name>
    <dbReference type="NCBI Taxonomy" id="28002"/>
    <lineage>
        <taxon>Eukaryota</taxon>
        <taxon>Metamonada</taxon>
        <taxon>Diplomonadida</taxon>
        <taxon>Hexamitidae</taxon>
        <taxon>Hexamitinae</taxon>
        <taxon>Hexamita</taxon>
    </lineage>
</organism>
<keyword evidence="3" id="KW-0677">Repeat</keyword>
<keyword evidence="2" id="KW-0479">Metal-binding</keyword>
<evidence type="ECO:0000259" key="12">
    <source>
        <dbReference type="PROSITE" id="PS51873"/>
    </source>
</evidence>
<dbReference type="PROSITE" id="PS51873">
    <property type="entry name" value="TRIAD"/>
    <property type="match status" value="1"/>
</dbReference>
<evidence type="ECO:0000313" key="15">
    <source>
        <dbReference type="Proteomes" id="UP001642409"/>
    </source>
</evidence>
<dbReference type="Proteomes" id="UP001642409">
    <property type="component" value="Unassembled WGS sequence"/>
</dbReference>
<dbReference type="Gene3D" id="3.40.50.300">
    <property type="entry name" value="P-loop containing nucleotide triphosphate hydrolases"/>
    <property type="match status" value="2"/>
</dbReference>
<protein>
    <recommendedName>
        <fullName evidence="16">RNA helicase</fullName>
    </recommendedName>
</protein>
<dbReference type="GO" id="GO:0003723">
    <property type="term" value="F:RNA binding"/>
    <property type="evidence" value="ECO:0007669"/>
    <property type="project" value="TreeGrafter"/>
</dbReference>
<dbReference type="GO" id="GO:0008270">
    <property type="term" value="F:zinc ion binding"/>
    <property type="evidence" value="ECO:0007669"/>
    <property type="project" value="UniProtKB-KW"/>
</dbReference>
<evidence type="ECO:0000256" key="1">
    <source>
        <dbReference type="ARBA" id="ARBA00022679"/>
    </source>
</evidence>
<feature type="domain" description="RING-type" evidence="12">
    <location>
        <begin position="1177"/>
        <end position="1354"/>
    </location>
</feature>
<reference evidence="14 15" key="2">
    <citation type="submission" date="2024-07" db="EMBL/GenBank/DDBJ databases">
        <authorList>
            <person name="Akdeniz Z."/>
        </authorList>
    </citation>
    <scope>NUCLEOTIDE SEQUENCE [LARGE SCALE GENOMIC DNA]</scope>
</reference>
<feature type="domain" description="Helicase C-terminal" evidence="11">
    <location>
        <begin position="320"/>
        <end position="524"/>
    </location>
</feature>
<dbReference type="EMBL" id="CATOUU010000686">
    <property type="protein sequence ID" value="CAI9941010.1"/>
    <property type="molecule type" value="Genomic_DNA"/>
</dbReference>
<dbReference type="InterPro" id="IPR044066">
    <property type="entry name" value="TRIAD_supradom"/>
</dbReference>
<keyword evidence="8" id="KW-0347">Helicase</keyword>
<dbReference type="GO" id="GO:0004386">
    <property type="term" value="F:helicase activity"/>
    <property type="evidence" value="ECO:0007669"/>
    <property type="project" value="UniProtKB-KW"/>
</dbReference>
<dbReference type="PROSITE" id="PS51194">
    <property type="entry name" value="HELICASE_CTER"/>
    <property type="match status" value="1"/>
</dbReference>
<evidence type="ECO:0000256" key="7">
    <source>
        <dbReference type="ARBA" id="ARBA00022801"/>
    </source>
</evidence>
<proteinExistence type="predicted"/>
<keyword evidence="9" id="KW-0862">Zinc</keyword>
<keyword evidence="1" id="KW-0808">Transferase</keyword>
<keyword evidence="7" id="KW-0378">Hydrolase</keyword>
<dbReference type="PANTHER" id="PTHR18934">
    <property type="entry name" value="ATP-DEPENDENT RNA HELICASE"/>
    <property type="match status" value="1"/>
</dbReference>
<gene>
    <name evidence="13" type="ORF">HINF_LOCUS28655</name>
    <name evidence="14" type="ORF">HINF_LOCUS51882</name>
</gene>
<dbReference type="GO" id="GO:0016787">
    <property type="term" value="F:hydrolase activity"/>
    <property type="evidence" value="ECO:0007669"/>
    <property type="project" value="UniProtKB-KW"/>
</dbReference>
<evidence type="ECO:0000256" key="2">
    <source>
        <dbReference type="ARBA" id="ARBA00022723"/>
    </source>
</evidence>
<dbReference type="PANTHER" id="PTHR18934:SF91">
    <property type="entry name" value="PRE-MRNA-SPLICING FACTOR ATP-DEPENDENT RNA HELICASE PRP16"/>
    <property type="match status" value="1"/>
</dbReference>
<evidence type="ECO:0000313" key="14">
    <source>
        <dbReference type="EMBL" id="CAL6065522.1"/>
    </source>
</evidence>
<reference evidence="13" key="1">
    <citation type="submission" date="2023-06" db="EMBL/GenBank/DDBJ databases">
        <authorList>
            <person name="Kurt Z."/>
        </authorList>
    </citation>
    <scope>NUCLEOTIDE SEQUENCE</scope>
</reference>
<evidence type="ECO:0000256" key="8">
    <source>
        <dbReference type="ARBA" id="ARBA00022806"/>
    </source>
</evidence>
<evidence type="ECO:0000256" key="9">
    <source>
        <dbReference type="ARBA" id="ARBA00022833"/>
    </source>
</evidence>
<name>A0AA86PJN2_9EUKA</name>
<accession>A0AA86PJN2</accession>
<keyword evidence="5" id="KW-0863">Zinc-finger</keyword>
<dbReference type="SUPFAM" id="SSF52540">
    <property type="entry name" value="P-loop containing nucleoside triphosphate hydrolases"/>
    <property type="match status" value="1"/>
</dbReference>
<dbReference type="Gene3D" id="1.20.120.1750">
    <property type="match status" value="1"/>
</dbReference>
<dbReference type="EMBL" id="CAXDID020000255">
    <property type="protein sequence ID" value="CAL6065522.1"/>
    <property type="molecule type" value="Genomic_DNA"/>
</dbReference>
<dbReference type="InterPro" id="IPR027417">
    <property type="entry name" value="P-loop_NTPase"/>
</dbReference>
<dbReference type="SUPFAM" id="SSF57850">
    <property type="entry name" value="RING/U-box"/>
    <property type="match status" value="1"/>
</dbReference>
<comment type="caution">
    <text evidence="13">The sequence shown here is derived from an EMBL/GenBank/DDBJ whole genome shotgun (WGS) entry which is preliminary data.</text>
</comment>
<evidence type="ECO:0000256" key="5">
    <source>
        <dbReference type="ARBA" id="ARBA00022771"/>
    </source>
</evidence>
<evidence type="ECO:0008006" key="16">
    <source>
        <dbReference type="Google" id="ProtNLM"/>
    </source>
</evidence>
<sequence length="1354" mass="155558">MQQKNDKTSPNQSDQISKEQLKKNILNYKLKKQNQNNFFVQQILIVIQDITTCLPENTSFEDIKQLVQKLQSILEYSELQGQYEIRLKHILMLLNTLSNSIIKNCDIKLEISLFCFGDSILPLPAYQIRNIISKNIQSSFIMFKSIPKSGKTILISGMLAQISSKNKKRLFITASSEHIAKQTSKILKEKGYCNKQSISNKPQNMTDICICTPIELLMYLYSTPNVIRQGMFILDDFDTRTIYLDVLFAKLLNHMDLITSPYQFVVLSNYVDDDIKQLITNGKDSNLIVEINSPSLYNLVEYHPPGESLHEITIQIPLQCIQQFICDINNGSQEIGNILCFTSGKKECETICQQLTEQLKTIKLVSCLDFSQYRNITAKEAYQQIRQSLKNINTTIIMPIILSGQTPDSDNSIIFKQVPDDLKSQLIKVVVCSDMVNSCINIENVVLVVDSGVTTETQWDEGKQCQYIMQKELNLSQRNFRKNLGARTRKGYACVIEMNKLEIQQPEIKRQDLKQVILQLRESKIILENIIQTLPSQPKENQIQNALQMLFDLTAIDKQGLITDFGKKLLQYQDINPLISCVFYQLSLSNKKQMAIAIIAFYITSNKSSLIINQFSKVVRECFIDESDAATLVKCYLQIEQQEDKTRAKYCCDNGFNFSVYAEVRIKVYNVINTISIANGDKSFEESEKQENNSLRSTFSKYIISLDSSLILSSLDNFVQLQCAQKRRIDPYCLSQFTFTGLTNLKEDPVYNYECNKVPITCHERPGCTSASNFSNVFFFDMQFIKSSGLYLGKYMHRIQNSYKCCYSVNVPQNALILPFTKMLVKQYFANNPDFQFIKLMNLRTLSEETEYFGESNDKKSVFYTVNKRISDESIQIMKNVVQQLIKISSKCPTTLISRYPGLSDYYVEFFQTNNLSDARFIQKSVNNTNIAPFAYALNIQALNLLVHNKLDFYISYYFDLNMNSTIFKQSAFQHDFNYTGQQLSRKRNGHNVNQLIIISQKQIPNLLQLQWIGQEEEFSGAQQQYILKETKVETSIILQNGNQENYLPFNIVSKELQRHPQTVWDIKQYIQHMNIHDVESTTNGLTGNINNIQLIIRQIQSNLNARVQLKLSLKEIKFYNIARQEIENIIKPYADAQIAIGRNNNIIVHSSIYEEINNKVQDLLENTNQNQLISFSSCGNDICVPNITSISSIKNKQDQYLCYCSGCVQQLLENQLKEVKIQVKLGDGEENIGKFISFFFDNDQLRDIAFKILQKTSETVARYNKDFKFCGICNQLAQKCGTPGVDALLYQCVTCNHKWCSDCGEWHRPGIQCNQLPPGMQRCTGCRVPTEKNGGCNHMTCSRCGTHWQWAGY</sequence>
<evidence type="ECO:0000313" key="13">
    <source>
        <dbReference type="EMBL" id="CAI9941010.1"/>
    </source>
</evidence>
<evidence type="ECO:0000256" key="4">
    <source>
        <dbReference type="ARBA" id="ARBA00022741"/>
    </source>
</evidence>
<evidence type="ECO:0000256" key="3">
    <source>
        <dbReference type="ARBA" id="ARBA00022737"/>
    </source>
</evidence>
<evidence type="ECO:0000256" key="10">
    <source>
        <dbReference type="ARBA" id="ARBA00022840"/>
    </source>
</evidence>
<dbReference type="CDD" id="cd20335">
    <property type="entry name" value="BRcat_RBR"/>
    <property type="match status" value="1"/>
</dbReference>
<keyword evidence="6" id="KW-0833">Ubl conjugation pathway</keyword>
<dbReference type="InterPro" id="IPR001650">
    <property type="entry name" value="Helicase_C-like"/>
</dbReference>
<evidence type="ECO:0000259" key="11">
    <source>
        <dbReference type="PROSITE" id="PS51194"/>
    </source>
</evidence>
<dbReference type="GO" id="GO:0016740">
    <property type="term" value="F:transferase activity"/>
    <property type="evidence" value="ECO:0007669"/>
    <property type="project" value="UniProtKB-KW"/>
</dbReference>
<keyword evidence="4" id="KW-0547">Nucleotide-binding</keyword>
<evidence type="ECO:0000256" key="6">
    <source>
        <dbReference type="ARBA" id="ARBA00022786"/>
    </source>
</evidence>
<keyword evidence="10" id="KW-0067">ATP-binding</keyword>
<dbReference type="GO" id="GO:0005524">
    <property type="term" value="F:ATP binding"/>
    <property type="evidence" value="ECO:0007669"/>
    <property type="project" value="UniProtKB-KW"/>
</dbReference>
<keyword evidence="15" id="KW-1185">Reference proteome</keyword>